<dbReference type="InterPro" id="IPR015879">
    <property type="entry name" value="Ring_hydroxy_dOase_asu_C_dom"/>
</dbReference>
<keyword evidence="12" id="KW-0408">Iron</keyword>
<comment type="caution">
    <text evidence="17">The sequence shown here is derived from an EMBL/GenBank/DDBJ whole genome shotgun (WGS) entry which is preliminary data.</text>
</comment>
<dbReference type="Gene3D" id="3.90.380.10">
    <property type="entry name" value="Naphthalene 1,2-dioxygenase Alpha Subunit, Chain A, domain 1"/>
    <property type="match status" value="3"/>
</dbReference>
<dbReference type="GO" id="GO:0019133">
    <property type="term" value="F:choline monooxygenase activity"/>
    <property type="evidence" value="ECO:0007669"/>
    <property type="project" value="UniProtKB-EC"/>
</dbReference>
<evidence type="ECO:0000256" key="4">
    <source>
        <dbReference type="ARBA" id="ARBA00004866"/>
    </source>
</evidence>
<dbReference type="PRINTS" id="PR00090">
    <property type="entry name" value="RNGDIOXGNASE"/>
</dbReference>
<dbReference type="PROSITE" id="PS51296">
    <property type="entry name" value="RIESKE"/>
    <property type="match status" value="1"/>
</dbReference>
<dbReference type="PANTHER" id="PTHR43756">
    <property type="entry name" value="CHOLINE MONOOXYGENASE, CHLOROPLASTIC"/>
    <property type="match status" value="1"/>
</dbReference>
<organism evidence="17 18">
    <name type="scientific">Rubroshorea leprosula</name>
    <dbReference type="NCBI Taxonomy" id="152421"/>
    <lineage>
        <taxon>Eukaryota</taxon>
        <taxon>Viridiplantae</taxon>
        <taxon>Streptophyta</taxon>
        <taxon>Embryophyta</taxon>
        <taxon>Tracheophyta</taxon>
        <taxon>Spermatophyta</taxon>
        <taxon>Magnoliopsida</taxon>
        <taxon>eudicotyledons</taxon>
        <taxon>Gunneridae</taxon>
        <taxon>Pentapetalae</taxon>
        <taxon>rosids</taxon>
        <taxon>malvids</taxon>
        <taxon>Malvales</taxon>
        <taxon>Dipterocarpaceae</taxon>
        <taxon>Rubroshorea</taxon>
    </lineage>
</organism>
<dbReference type="Proteomes" id="UP001054252">
    <property type="component" value="Unassembled WGS sequence"/>
</dbReference>
<dbReference type="InterPro" id="IPR036922">
    <property type="entry name" value="Rieske_2Fe-2S_sf"/>
</dbReference>
<dbReference type="GO" id="GO:0009570">
    <property type="term" value="C:chloroplast stroma"/>
    <property type="evidence" value="ECO:0007669"/>
    <property type="project" value="UniProtKB-SubCell"/>
</dbReference>
<dbReference type="PANTHER" id="PTHR43756:SF5">
    <property type="entry name" value="CHOLINE MONOOXYGENASE, CHLOROPLASTIC"/>
    <property type="match status" value="1"/>
</dbReference>
<comment type="subcellular location">
    <subcellularLocation>
        <location evidence="3">Plastid</location>
        <location evidence="3">Chloroplast stroma</location>
    </subcellularLocation>
</comment>
<keyword evidence="13" id="KW-0411">Iron-sulfur</keyword>
<dbReference type="Pfam" id="PF00848">
    <property type="entry name" value="Ring_hydroxyl_A"/>
    <property type="match status" value="1"/>
</dbReference>
<name>A0AAV5JKC7_9ROSI</name>
<evidence type="ECO:0000313" key="18">
    <source>
        <dbReference type="Proteomes" id="UP001054252"/>
    </source>
</evidence>
<evidence type="ECO:0000256" key="14">
    <source>
        <dbReference type="ARBA" id="ARBA00034078"/>
    </source>
</evidence>
<feature type="domain" description="Rieske" evidence="16">
    <location>
        <begin position="80"/>
        <end position="144"/>
    </location>
</feature>
<proteinExistence type="inferred from homology"/>
<comment type="cofactor">
    <cofactor evidence="1">
        <name>Fe cation</name>
        <dbReference type="ChEBI" id="CHEBI:24875"/>
    </cofactor>
</comment>
<dbReference type="GO" id="GO:0051537">
    <property type="term" value="F:2 iron, 2 sulfur cluster binding"/>
    <property type="evidence" value="ECO:0007669"/>
    <property type="project" value="UniProtKB-KW"/>
</dbReference>
<protein>
    <recommendedName>
        <fullName evidence="7">Choline monooxygenase, chloroplastic</fullName>
        <ecNumber evidence="6">1.14.15.7</ecNumber>
    </recommendedName>
</protein>
<evidence type="ECO:0000256" key="9">
    <source>
        <dbReference type="ARBA" id="ARBA00022723"/>
    </source>
</evidence>
<comment type="pathway">
    <text evidence="4">Amine and polyamine biosynthesis; betaine biosynthesis via choline pathway; betaine aldehyde from choline (monooxygenase route): step 1/1.</text>
</comment>
<comment type="function">
    <text evidence="2">Catalyzes the first step of the osmoprotectant glycine betaine synthesis.</text>
</comment>
<accession>A0AAV5JKC7</accession>
<evidence type="ECO:0000256" key="7">
    <source>
        <dbReference type="ARBA" id="ARBA00014931"/>
    </source>
</evidence>
<dbReference type="EC" id="1.14.15.7" evidence="6"/>
<evidence type="ECO:0000256" key="5">
    <source>
        <dbReference type="ARBA" id="ARBA00010848"/>
    </source>
</evidence>
<evidence type="ECO:0000256" key="11">
    <source>
        <dbReference type="ARBA" id="ARBA00023002"/>
    </source>
</evidence>
<comment type="similarity">
    <text evidence="5">Belongs to the choline monooxygenase family.</text>
</comment>
<keyword evidence="10" id="KW-0809">Transit peptide</keyword>
<reference evidence="17 18" key="1">
    <citation type="journal article" date="2021" name="Commun. Biol.">
        <title>The genome of Shorea leprosula (Dipterocarpaceae) highlights the ecological relevance of drought in aseasonal tropical rainforests.</title>
        <authorList>
            <person name="Ng K.K.S."/>
            <person name="Kobayashi M.J."/>
            <person name="Fawcett J.A."/>
            <person name="Hatakeyama M."/>
            <person name="Paape T."/>
            <person name="Ng C.H."/>
            <person name="Ang C.C."/>
            <person name="Tnah L.H."/>
            <person name="Lee C.T."/>
            <person name="Nishiyama T."/>
            <person name="Sese J."/>
            <person name="O'Brien M.J."/>
            <person name="Copetti D."/>
            <person name="Mohd Noor M.I."/>
            <person name="Ong R.C."/>
            <person name="Putra M."/>
            <person name="Sireger I.Z."/>
            <person name="Indrioko S."/>
            <person name="Kosugi Y."/>
            <person name="Izuno A."/>
            <person name="Isagi Y."/>
            <person name="Lee S.L."/>
            <person name="Shimizu K.K."/>
        </authorList>
    </citation>
    <scope>NUCLEOTIDE SEQUENCE [LARGE SCALE GENOMIC DNA]</scope>
    <source>
        <strain evidence="17">214</strain>
    </source>
</reference>
<dbReference type="GO" id="GO:0005506">
    <property type="term" value="F:iron ion binding"/>
    <property type="evidence" value="ECO:0007669"/>
    <property type="project" value="InterPro"/>
</dbReference>
<evidence type="ECO:0000256" key="6">
    <source>
        <dbReference type="ARBA" id="ARBA00012763"/>
    </source>
</evidence>
<comment type="cofactor">
    <cofactor evidence="14">
        <name>[2Fe-2S] cluster</name>
        <dbReference type="ChEBI" id="CHEBI:190135"/>
    </cofactor>
</comment>
<keyword evidence="11" id="KW-0560">Oxidoreductase</keyword>
<dbReference type="EMBL" id="BPVZ01000034">
    <property type="protein sequence ID" value="GKV11250.1"/>
    <property type="molecule type" value="Genomic_DNA"/>
</dbReference>
<evidence type="ECO:0000256" key="2">
    <source>
        <dbReference type="ARBA" id="ARBA00002149"/>
    </source>
</evidence>
<sequence>MLLLKPIHPNRLFRSHTPPREQPKKSSSYALRTVGCGAQRLVLDFDPKIPIEKAVTPPSSWYTDPSFYSLELQRVFYRGWQAVGYTEQIKEPHDFFTGRLGDVEFVVCRDDKGKIGAFHNVCRHHASLLASGSGKKSCFVCPYHIEVEADDPKLLHSYMIDVIQLPTTYPLYQLIHLLLFPISFIFLKALLVTVRNQLGNGNFPDRKLVSKFLGWTYGLDGALCKATRITGIQNFSVNDFRLIPLKVATWGPFVLLNIDKEVSPKQEVDNDIIAHEWLGSCSELLCLNGADSSLAYLCRREYTIECNWKVFVDNYLDGGYHVPYAHQGLASGLKLDSYSTTIYEKVSIQSCGGCSVESEDDFDRLGSKAFYAFIYPNFMINRYGPWMDTNLVIPLGPRKCLVVFDYFLEASLKDDQDFINRSLVDSERVQMEDITLCEGVQRGLESPAYCCGRYAPTVEMAMHHFHCLLYDNLVK</sequence>
<comment type="catalytic activity">
    <reaction evidence="15">
        <text>choline + 2 reduced [2Fe-2S]-[ferredoxin] + O2 + 2 H(+) = betaine aldehyde hydrate + 2 oxidized [2Fe-2S]-[ferredoxin] + H2O</text>
        <dbReference type="Rhea" id="RHEA:17769"/>
        <dbReference type="Rhea" id="RHEA-COMP:10000"/>
        <dbReference type="Rhea" id="RHEA-COMP:10001"/>
        <dbReference type="ChEBI" id="CHEBI:15354"/>
        <dbReference type="ChEBI" id="CHEBI:15377"/>
        <dbReference type="ChEBI" id="CHEBI:15378"/>
        <dbReference type="ChEBI" id="CHEBI:15379"/>
        <dbReference type="ChEBI" id="CHEBI:15870"/>
        <dbReference type="ChEBI" id="CHEBI:33737"/>
        <dbReference type="ChEBI" id="CHEBI:33738"/>
        <dbReference type="EC" id="1.14.15.7"/>
    </reaction>
</comment>
<evidence type="ECO:0000256" key="12">
    <source>
        <dbReference type="ARBA" id="ARBA00023004"/>
    </source>
</evidence>
<dbReference type="InterPro" id="IPR001663">
    <property type="entry name" value="Rng_hydr_dOase-A"/>
</dbReference>
<evidence type="ECO:0000256" key="1">
    <source>
        <dbReference type="ARBA" id="ARBA00001962"/>
    </source>
</evidence>
<dbReference type="SUPFAM" id="SSF50022">
    <property type="entry name" value="ISP domain"/>
    <property type="match status" value="2"/>
</dbReference>
<evidence type="ECO:0000256" key="10">
    <source>
        <dbReference type="ARBA" id="ARBA00022946"/>
    </source>
</evidence>
<keyword evidence="18" id="KW-1185">Reference proteome</keyword>
<evidence type="ECO:0000256" key="8">
    <source>
        <dbReference type="ARBA" id="ARBA00022714"/>
    </source>
</evidence>
<dbReference type="CDD" id="cd08883">
    <property type="entry name" value="RHO_alpha_C_CMO-like"/>
    <property type="match status" value="1"/>
</dbReference>
<evidence type="ECO:0000313" key="17">
    <source>
        <dbReference type="EMBL" id="GKV11250.1"/>
    </source>
</evidence>
<gene>
    <name evidence="17" type="ORF">SLEP1_g22516</name>
</gene>
<evidence type="ECO:0000259" key="16">
    <source>
        <dbReference type="PROSITE" id="PS51296"/>
    </source>
</evidence>
<evidence type="ECO:0000256" key="13">
    <source>
        <dbReference type="ARBA" id="ARBA00023014"/>
    </source>
</evidence>
<keyword evidence="9" id="KW-0479">Metal-binding</keyword>
<dbReference type="Gene3D" id="2.102.10.10">
    <property type="entry name" value="Rieske [2Fe-2S] iron-sulphur domain"/>
    <property type="match status" value="2"/>
</dbReference>
<evidence type="ECO:0000256" key="15">
    <source>
        <dbReference type="ARBA" id="ARBA00049097"/>
    </source>
</evidence>
<dbReference type="InterPro" id="IPR017941">
    <property type="entry name" value="Rieske_2Fe-2S"/>
</dbReference>
<dbReference type="Pfam" id="PF00355">
    <property type="entry name" value="Rieske"/>
    <property type="match status" value="1"/>
</dbReference>
<dbReference type="AlphaFoldDB" id="A0AAV5JKC7"/>
<dbReference type="SUPFAM" id="SSF55961">
    <property type="entry name" value="Bet v1-like"/>
    <property type="match status" value="1"/>
</dbReference>
<evidence type="ECO:0000256" key="3">
    <source>
        <dbReference type="ARBA" id="ARBA00004470"/>
    </source>
</evidence>
<keyword evidence="8" id="KW-0001">2Fe-2S</keyword>